<sequence length="329" mass="34606">MKIPLAFKIILSSLVTLGVVGGGVYVYSLYHTADAAVASVASSGKLTDILKAEPLNGEETGRVNILIAGNSTDDPGHSGAELTDSLMVASIDVTTKKISLVSIPRDLWVTYDGMSTKINAVYLSGGMDGLKSVVQEVTGLTINHTVLMNYGALKNMIDTVGGIDVTIESDDPRGIYDPMIGFSVGNGVQHLDGTQALLLARSRNDPTYDGRIAYGLPNGDFDRQAYQRKIAQALLTKITHSTAIVNPTTLAKLVQSLQGNVTTDLSVGQIRRLYDLGTSSTLSLVSIRTDATGGSLLADYTSYDGQSALVPAAGAGVYSGIQAYIVSQL</sequence>
<dbReference type="InterPro" id="IPR004474">
    <property type="entry name" value="LytR_CpsA_psr"/>
</dbReference>
<evidence type="ECO:0000313" key="5">
    <source>
        <dbReference type="Proteomes" id="UP001059824"/>
    </source>
</evidence>
<keyword evidence="2" id="KW-1133">Transmembrane helix</keyword>
<keyword evidence="2" id="KW-0812">Transmembrane</keyword>
<dbReference type="EMBL" id="CP045921">
    <property type="protein sequence ID" value="QHN42386.1"/>
    <property type="molecule type" value="Genomic_DNA"/>
</dbReference>
<dbReference type="PANTHER" id="PTHR33392">
    <property type="entry name" value="POLYISOPRENYL-TEICHOIC ACID--PEPTIDOGLYCAN TEICHOIC ACID TRANSFERASE TAGU"/>
    <property type="match status" value="1"/>
</dbReference>
<keyword evidence="5" id="KW-1185">Reference proteome</keyword>
<evidence type="ECO:0000259" key="3">
    <source>
        <dbReference type="Pfam" id="PF03816"/>
    </source>
</evidence>
<dbReference type="PANTHER" id="PTHR33392:SF6">
    <property type="entry name" value="POLYISOPRENYL-TEICHOIC ACID--PEPTIDOGLYCAN TEICHOIC ACID TRANSFERASE TAGU"/>
    <property type="match status" value="1"/>
</dbReference>
<organism evidence="4 5">
    <name type="scientific">Candidatus Mycosynbacter amalyticus</name>
    <dbReference type="NCBI Taxonomy" id="2665156"/>
    <lineage>
        <taxon>Bacteria</taxon>
        <taxon>Candidatus Saccharimonadota</taxon>
        <taxon>Candidatus Saccharimonadota incertae sedis</taxon>
        <taxon>Candidatus Mycosynbacter</taxon>
    </lineage>
</organism>
<dbReference type="NCBIfam" id="TIGR00350">
    <property type="entry name" value="lytR_cpsA_psr"/>
    <property type="match status" value="1"/>
</dbReference>
<evidence type="ECO:0000256" key="1">
    <source>
        <dbReference type="ARBA" id="ARBA00006068"/>
    </source>
</evidence>
<name>A0A857MIK3_9BACT</name>
<gene>
    <name evidence="4" type="ORF">GII36_00740</name>
</gene>
<proteinExistence type="inferred from homology"/>
<keyword evidence="2" id="KW-0472">Membrane</keyword>
<dbReference type="Proteomes" id="UP001059824">
    <property type="component" value="Chromosome"/>
</dbReference>
<dbReference type="KEGG" id="mama:GII36_00740"/>
<comment type="similarity">
    <text evidence="1">Belongs to the LytR/CpsA/Psr (LCP) family.</text>
</comment>
<dbReference type="InterPro" id="IPR050922">
    <property type="entry name" value="LytR/CpsA/Psr_CW_biosynth"/>
</dbReference>
<dbReference type="AlphaFoldDB" id="A0A857MIK3"/>
<reference evidence="4" key="1">
    <citation type="journal article" date="2021" name="Nat. Microbiol.">
        <title>Cocultivation of an ultrasmall environmental parasitic bacterium with lytic ability against bacteria associated with wastewater foams.</title>
        <authorList>
            <person name="Batinovic S."/>
            <person name="Rose J.J.A."/>
            <person name="Ratcliffe J."/>
            <person name="Seviour R.J."/>
            <person name="Petrovski S."/>
        </authorList>
    </citation>
    <scope>NUCLEOTIDE SEQUENCE</scope>
    <source>
        <strain evidence="4">JR1</strain>
    </source>
</reference>
<protein>
    <recommendedName>
        <fullName evidence="3">Cell envelope-related transcriptional attenuator domain-containing protein</fullName>
    </recommendedName>
</protein>
<evidence type="ECO:0000256" key="2">
    <source>
        <dbReference type="SAM" id="Phobius"/>
    </source>
</evidence>
<accession>A0A857MIK3</accession>
<dbReference type="RefSeq" id="WP_260763683.1">
    <property type="nucleotide sequence ID" value="NZ_CP045921.1"/>
</dbReference>
<dbReference type="Pfam" id="PF03816">
    <property type="entry name" value="LytR_cpsA_psr"/>
    <property type="match status" value="1"/>
</dbReference>
<dbReference type="Gene3D" id="3.40.630.190">
    <property type="entry name" value="LCP protein"/>
    <property type="match status" value="1"/>
</dbReference>
<feature type="transmembrane region" description="Helical" evidence="2">
    <location>
        <begin position="9"/>
        <end position="30"/>
    </location>
</feature>
<evidence type="ECO:0000313" key="4">
    <source>
        <dbReference type="EMBL" id="QHN42386.1"/>
    </source>
</evidence>
<feature type="domain" description="Cell envelope-related transcriptional attenuator" evidence="3">
    <location>
        <begin position="83"/>
        <end position="239"/>
    </location>
</feature>